<name>A0A2A5JMC7_PSEO7</name>
<dbReference type="InterPro" id="IPR029063">
    <property type="entry name" value="SAM-dependent_MTases_sf"/>
</dbReference>
<gene>
    <name evidence="9" type="ORF">CEX98_16555</name>
</gene>
<evidence type="ECO:0000256" key="2">
    <source>
        <dbReference type="ARBA" id="ARBA00011900"/>
    </source>
</evidence>
<dbReference type="RefSeq" id="WP_099643142.1">
    <property type="nucleotide sequence ID" value="NZ_NKHF01000077.1"/>
</dbReference>
<evidence type="ECO:0000256" key="5">
    <source>
        <dbReference type="ARBA" id="ARBA00022691"/>
    </source>
</evidence>
<evidence type="ECO:0000313" key="10">
    <source>
        <dbReference type="Proteomes" id="UP000228621"/>
    </source>
</evidence>
<evidence type="ECO:0000259" key="8">
    <source>
        <dbReference type="Pfam" id="PF01555"/>
    </source>
</evidence>
<evidence type="ECO:0000313" key="9">
    <source>
        <dbReference type="EMBL" id="PCK30585.1"/>
    </source>
</evidence>
<dbReference type="GO" id="GO:0009007">
    <property type="term" value="F:site-specific DNA-methyltransferase (adenine-specific) activity"/>
    <property type="evidence" value="ECO:0007669"/>
    <property type="project" value="UniProtKB-EC"/>
</dbReference>
<keyword evidence="3 9" id="KW-0489">Methyltransferase</keyword>
<evidence type="ECO:0000256" key="4">
    <source>
        <dbReference type="ARBA" id="ARBA00022679"/>
    </source>
</evidence>
<comment type="caution">
    <text evidence="9">The sequence shown here is derived from an EMBL/GenBank/DDBJ whole genome shotgun (WGS) entry which is preliminary data.</text>
</comment>
<keyword evidence="10" id="KW-1185">Reference proteome</keyword>
<dbReference type="OrthoDB" id="9816043at2"/>
<dbReference type="EC" id="2.1.1.72" evidence="2"/>
<dbReference type="InterPro" id="IPR002295">
    <property type="entry name" value="N4/N6-MTase_EcoPI_Mod-like"/>
</dbReference>
<dbReference type="AlphaFoldDB" id="A0A2A5JMC7"/>
<accession>A0A2A5JMC7</accession>
<keyword evidence="5" id="KW-0949">S-adenosyl-L-methionine</keyword>
<dbReference type="SUPFAM" id="SSF53335">
    <property type="entry name" value="S-adenosyl-L-methionine-dependent methyltransferases"/>
    <property type="match status" value="1"/>
</dbReference>
<comment type="similarity">
    <text evidence="1">Belongs to the N(4)/N(6)-methyltransferase family.</text>
</comment>
<keyword evidence="4 9" id="KW-0808">Transferase</keyword>
<organism evidence="9 10">
    <name type="scientific">Pseudoalteromonas piscicida</name>
    <dbReference type="NCBI Taxonomy" id="43662"/>
    <lineage>
        <taxon>Bacteria</taxon>
        <taxon>Pseudomonadati</taxon>
        <taxon>Pseudomonadota</taxon>
        <taxon>Gammaproteobacteria</taxon>
        <taxon>Alteromonadales</taxon>
        <taxon>Pseudoalteromonadaceae</taxon>
        <taxon>Pseudoalteromonas</taxon>
    </lineage>
</organism>
<dbReference type="GO" id="GO:0003677">
    <property type="term" value="F:DNA binding"/>
    <property type="evidence" value="ECO:0007669"/>
    <property type="project" value="InterPro"/>
</dbReference>
<evidence type="ECO:0000256" key="1">
    <source>
        <dbReference type="ARBA" id="ARBA00006594"/>
    </source>
</evidence>
<dbReference type="InterPro" id="IPR002941">
    <property type="entry name" value="DNA_methylase_N4/N6"/>
</dbReference>
<feature type="region of interest" description="Disordered" evidence="7">
    <location>
        <begin position="152"/>
        <end position="182"/>
    </location>
</feature>
<dbReference type="PRINTS" id="PR00506">
    <property type="entry name" value="D21N6MTFRASE"/>
</dbReference>
<proteinExistence type="inferred from homology"/>
<feature type="compositionally biased region" description="Basic and acidic residues" evidence="7">
    <location>
        <begin position="155"/>
        <end position="166"/>
    </location>
</feature>
<dbReference type="GO" id="GO:0008170">
    <property type="term" value="F:N-methyltransferase activity"/>
    <property type="evidence" value="ECO:0007669"/>
    <property type="project" value="InterPro"/>
</dbReference>
<dbReference type="GO" id="GO:0032259">
    <property type="term" value="P:methylation"/>
    <property type="evidence" value="ECO:0007669"/>
    <property type="project" value="UniProtKB-KW"/>
</dbReference>
<protein>
    <recommendedName>
        <fullName evidence="2">site-specific DNA-methyltransferase (adenine-specific)</fullName>
        <ecNumber evidence="2">2.1.1.72</ecNumber>
    </recommendedName>
</protein>
<evidence type="ECO:0000256" key="3">
    <source>
        <dbReference type="ARBA" id="ARBA00022603"/>
    </source>
</evidence>
<feature type="domain" description="DNA methylase N-4/N-6" evidence="8">
    <location>
        <begin position="35"/>
        <end position="330"/>
    </location>
</feature>
<dbReference type="EMBL" id="NKHF01000077">
    <property type="protein sequence ID" value="PCK30585.1"/>
    <property type="molecule type" value="Genomic_DNA"/>
</dbReference>
<evidence type="ECO:0000256" key="7">
    <source>
        <dbReference type="SAM" id="MobiDB-lite"/>
    </source>
</evidence>
<dbReference type="Gene3D" id="3.40.50.150">
    <property type="entry name" value="Vaccinia Virus protein VP39"/>
    <property type="match status" value="1"/>
</dbReference>
<evidence type="ECO:0000256" key="6">
    <source>
        <dbReference type="ARBA" id="ARBA00047942"/>
    </source>
</evidence>
<sequence>MTSLLELANQQKSVLALGDADNYLEDLCKLDVKPKLVLIDPPYNRKTKFHHYNDHTCSIEWSETLERHCRSLHQSLDDSGSLWMHIDDSEMISARLMLDKLFGKNNFIASVIWQKSVSRDNRTTISTTHEYILVYAKNKSIWKSVRSKLPATEEQTSRYKNKDNDPRGPWTSGDLTAKAGPGRRAEQFYEITLPSGRVVSPSKGTAWRFTRERFNELVADNRIYFGQGNSMPRLKRFLSETDPGLVPDTWWSGADVGTADTAKKHLKSLFPDLTPFETPKPEELASRIIHIATNEGDLVVDIYGGSGTTAAVSHKMGRKWISTEREPRTFYEFTKPRIEMVINGADNGGITKSVGWLGGGSFSTVEKSL</sequence>
<comment type="catalytic activity">
    <reaction evidence="6">
        <text>a 2'-deoxyadenosine in DNA + S-adenosyl-L-methionine = an N(6)-methyl-2'-deoxyadenosine in DNA + S-adenosyl-L-homocysteine + H(+)</text>
        <dbReference type="Rhea" id="RHEA:15197"/>
        <dbReference type="Rhea" id="RHEA-COMP:12418"/>
        <dbReference type="Rhea" id="RHEA-COMP:12419"/>
        <dbReference type="ChEBI" id="CHEBI:15378"/>
        <dbReference type="ChEBI" id="CHEBI:57856"/>
        <dbReference type="ChEBI" id="CHEBI:59789"/>
        <dbReference type="ChEBI" id="CHEBI:90615"/>
        <dbReference type="ChEBI" id="CHEBI:90616"/>
        <dbReference type="EC" id="2.1.1.72"/>
    </reaction>
</comment>
<reference evidence="10" key="1">
    <citation type="journal article" date="2019" name="Genome Announc.">
        <title>Draft Genome Sequence of Pseudoalteromonas piscicida Strain 36Y ROTHPW, an Hypersaline Seawater Isolate from the South Coast of Sonora, Mexico.</title>
        <authorList>
            <person name="Sanchez-Diaz R."/>
            <person name="Molina-Garza Z.J."/>
            <person name="Cruz-Suarez L.E."/>
            <person name="Selvin J."/>
            <person name="Kiran G.S."/>
            <person name="Ibarra-Gamez J.C."/>
            <person name="Gomez-Gil B."/>
            <person name="Galaviz-Silva L."/>
        </authorList>
    </citation>
    <scope>NUCLEOTIDE SEQUENCE [LARGE SCALE GENOMIC DNA]</scope>
    <source>
        <strain evidence="10">36Y_RITHPW</strain>
    </source>
</reference>
<dbReference type="Proteomes" id="UP000228621">
    <property type="component" value="Unassembled WGS sequence"/>
</dbReference>
<dbReference type="Pfam" id="PF01555">
    <property type="entry name" value="N6_N4_Mtase"/>
    <property type="match status" value="1"/>
</dbReference>